<protein>
    <submittedName>
        <fullName evidence="1">Uncharacterized protein</fullName>
    </submittedName>
</protein>
<evidence type="ECO:0000313" key="1">
    <source>
        <dbReference type="EMBL" id="KAH6948999.1"/>
    </source>
</evidence>
<gene>
    <name evidence="1" type="ORF">HPB50_027387</name>
</gene>
<organism evidence="1 2">
    <name type="scientific">Hyalomma asiaticum</name>
    <name type="common">Tick</name>
    <dbReference type="NCBI Taxonomy" id="266040"/>
    <lineage>
        <taxon>Eukaryota</taxon>
        <taxon>Metazoa</taxon>
        <taxon>Ecdysozoa</taxon>
        <taxon>Arthropoda</taxon>
        <taxon>Chelicerata</taxon>
        <taxon>Arachnida</taxon>
        <taxon>Acari</taxon>
        <taxon>Parasitiformes</taxon>
        <taxon>Ixodida</taxon>
        <taxon>Ixodoidea</taxon>
        <taxon>Ixodidae</taxon>
        <taxon>Hyalomminae</taxon>
        <taxon>Hyalomma</taxon>
    </lineage>
</organism>
<evidence type="ECO:0000313" key="2">
    <source>
        <dbReference type="Proteomes" id="UP000821845"/>
    </source>
</evidence>
<keyword evidence="2" id="KW-1185">Reference proteome</keyword>
<dbReference type="EMBL" id="CM023481">
    <property type="protein sequence ID" value="KAH6948999.1"/>
    <property type="molecule type" value="Genomic_DNA"/>
</dbReference>
<comment type="caution">
    <text evidence="1">The sequence shown here is derived from an EMBL/GenBank/DDBJ whole genome shotgun (WGS) entry which is preliminary data.</text>
</comment>
<accession>A0ACB7TV72</accession>
<dbReference type="Proteomes" id="UP000821845">
    <property type="component" value="Chromosome 1"/>
</dbReference>
<name>A0ACB7TV72_HYAAI</name>
<reference evidence="1" key="1">
    <citation type="submission" date="2020-05" db="EMBL/GenBank/DDBJ databases">
        <title>Large-scale comparative analyses of tick genomes elucidate their genetic diversity and vector capacities.</title>
        <authorList>
            <person name="Jia N."/>
            <person name="Wang J."/>
            <person name="Shi W."/>
            <person name="Du L."/>
            <person name="Sun Y."/>
            <person name="Zhan W."/>
            <person name="Jiang J."/>
            <person name="Wang Q."/>
            <person name="Zhang B."/>
            <person name="Ji P."/>
            <person name="Sakyi L.B."/>
            <person name="Cui X."/>
            <person name="Yuan T."/>
            <person name="Jiang B."/>
            <person name="Yang W."/>
            <person name="Lam T.T.-Y."/>
            <person name="Chang Q."/>
            <person name="Ding S."/>
            <person name="Wang X."/>
            <person name="Zhu J."/>
            <person name="Ruan X."/>
            <person name="Zhao L."/>
            <person name="Wei J."/>
            <person name="Que T."/>
            <person name="Du C."/>
            <person name="Cheng J."/>
            <person name="Dai P."/>
            <person name="Han X."/>
            <person name="Huang E."/>
            <person name="Gao Y."/>
            <person name="Liu J."/>
            <person name="Shao H."/>
            <person name="Ye R."/>
            <person name="Li L."/>
            <person name="Wei W."/>
            <person name="Wang X."/>
            <person name="Wang C."/>
            <person name="Yang T."/>
            <person name="Huo Q."/>
            <person name="Li W."/>
            <person name="Guo W."/>
            <person name="Chen H."/>
            <person name="Zhou L."/>
            <person name="Ni X."/>
            <person name="Tian J."/>
            <person name="Zhou Y."/>
            <person name="Sheng Y."/>
            <person name="Liu T."/>
            <person name="Pan Y."/>
            <person name="Xia L."/>
            <person name="Li J."/>
            <person name="Zhao F."/>
            <person name="Cao W."/>
        </authorList>
    </citation>
    <scope>NUCLEOTIDE SEQUENCE</scope>
    <source>
        <strain evidence="1">Hyas-2018</strain>
    </source>
</reference>
<sequence length="111" mass="12088">MPSNNDVTTSRAAARGSRTASATWRGIRMSCGNLSFGWGPSPRAQLLHREGCKGAGARHLYRACRREEGGHAKMDAAMSGGQLISGPERRGRRLRAPQQGSRRNRSSGRRL</sequence>
<proteinExistence type="predicted"/>